<evidence type="ECO:0000313" key="2">
    <source>
        <dbReference type="Proteomes" id="UP000176705"/>
    </source>
</evidence>
<dbReference type="STRING" id="1802280.A3B37_01175"/>
<evidence type="ECO:0000313" key="1">
    <source>
        <dbReference type="EMBL" id="OHA09137.1"/>
    </source>
</evidence>
<accession>A0A1G2LBY8</accession>
<protein>
    <submittedName>
        <fullName evidence="1">Uncharacterized protein</fullName>
    </submittedName>
</protein>
<sequence>MGNHDESRWRTLIVVESVQCDRATVRIPGWDPKQRIVWAVSKFPSKIRPKQGEAPRYYLATVNLAAGQPKDLKPSYFEIAPRPVDEESLG</sequence>
<comment type="caution">
    <text evidence="1">The sequence shown here is derived from an EMBL/GenBank/DDBJ whole genome shotgun (WGS) entry which is preliminary data.</text>
</comment>
<dbReference type="EMBL" id="MHQS01000006">
    <property type="protein sequence ID" value="OHA09137.1"/>
    <property type="molecule type" value="Genomic_DNA"/>
</dbReference>
<proteinExistence type="predicted"/>
<dbReference type="Proteomes" id="UP000176705">
    <property type="component" value="Unassembled WGS sequence"/>
</dbReference>
<reference evidence="1 2" key="1">
    <citation type="journal article" date="2016" name="Nat. Commun.">
        <title>Thousands of microbial genomes shed light on interconnected biogeochemical processes in an aquifer system.</title>
        <authorList>
            <person name="Anantharaman K."/>
            <person name="Brown C.T."/>
            <person name="Hug L.A."/>
            <person name="Sharon I."/>
            <person name="Castelle C.J."/>
            <person name="Probst A.J."/>
            <person name="Thomas B.C."/>
            <person name="Singh A."/>
            <person name="Wilkins M.J."/>
            <person name="Karaoz U."/>
            <person name="Brodie E.L."/>
            <person name="Williams K.H."/>
            <person name="Hubbard S.S."/>
            <person name="Banfield J.F."/>
        </authorList>
    </citation>
    <scope>NUCLEOTIDE SEQUENCE [LARGE SCALE GENOMIC DNA]</scope>
</reference>
<dbReference type="AlphaFoldDB" id="A0A1G2LBY8"/>
<gene>
    <name evidence="1" type="ORF">A3B37_01175</name>
</gene>
<name>A0A1G2LBY8_9BACT</name>
<organism evidence="1 2">
    <name type="scientific">Candidatus Sungbacteria bacterium RIFCSPLOWO2_01_FULL_59_16</name>
    <dbReference type="NCBI Taxonomy" id="1802280"/>
    <lineage>
        <taxon>Bacteria</taxon>
        <taxon>Candidatus Sungiibacteriota</taxon>
    </lineage>
</organism>